<keyword evidence="1" id="KW-0812">Transmembrane</keyword>
<comment type="caution">
    <text evidence="2">The sequence shown here is derived from an EMBL/GenBank/DDBJ whole genome shotgun (WGS) entry which is preliminary data.</text>
</comment>
<evidence type="ECO:0000256" key="1">
    <source>
        <dbReference type="SAM" id="Phobius"/>
    </source>
</evidence>
<evidence type="ECO:0000313" key="3">
    <source>
        <dbReference type="Proteomes" id="UP001225646"/>
    </source>
</evidence>
<organism evidence="2 3">
    <name type="scientific">Aeribacillus alveayuensis</name>
    <dbReference type="NCBI Taxonomy" id="279215"/>
    <lineage>
        <taxon>Bacteria</taxon>
        <taxon>Bacillati</taxon>
        <taxon>Bacillota</taxon>
        <taxon>Bacilli</taxon>
        <taxon>Bacillales</taxon>
        <taxon>Bacillaceae</taxon>
        <taxon>Aeribacillus</taxon>
    </lineage>
</organism>
<name>A0ABT9VRL8_9BACI</name>
<accession>A0ABT9VRL8</accession>
<keyword evidence="1" id="KW-0472">Membrane</keyword>
<gene>
    <name evidence="2" type="ORF">J2S06_002611</name>
</gene>
<dbReference type="EMBL" id="JAUSTR010000017">
    <property type="protein sequence ID" value="MDQ0163505.1"/>
    <property type="molecule type" value="Genomic_DNA"/>
</dbReference>
<keyword evidence="3" id="KW-1185">Reference proteome</keyword>
<sequence length="109" mass="12376">MGNKNKLLKGVLLGALVGAAISLLDKKTRDHIKDIGIKTTEQMKHYVQNPSEASNAVKNKISEAKQTLRHVSDDLSFINEKVKELKELTPQLIELIEETKERIQKNYHE</sequence>
<dbReference type="Proteomes" id="UP001225646">
    <property type="component" value="Unassembled WGS sequence"/>
</dbReference>
<protein>
    <submittedName>
        <fullName evidence="2">Gas vesicle protein</fullName>
    </submittedName>
</protein>
<feature type="transmembrane region" description="Helical" evidence="1">
    <location>
        <begin position="6"/>
        <end position="24"/>
    </location>
</feature>
<proteinExistence type="predicted"/>
<keyword evidence="1" id="KW-1133">Transmembrane helix</keyword>
<reference evidence="2 3" key="1">
    <citation type="submission" date="2023-07" db="EMBL/GenBank/DDBJ databases">
        <title>Genomic Encyclopedia of Type Strains, Phase IV (KMG-IV): sequencing the most valuable type-strain genomes for metagenomic binning, comparative biology and taxonomic classification.</title>
        <authorList>
            <person name="Goeker M."/>
        </authorList>
    </citation>
    <scope>NUCLEOTIDE SEQUENCE [LARGE SCALE GENOMIC DNA]</scope>
    <source>
        <strain evidence="2 3">DSM 19092</strain>
    </source>
</reference>
<dbReference type="RefSeq" id="WP_419152565.1">
    <property type="nucleotide sequence ID" value="NZ_JAUSTR010000017.1"/>
</dbReference>
<evidence type="ECO:0000313" key="2">
    <source>
        <dbReference type="EMBL" id="MDQ0163505.1"/>
    </source>
</evidence>